<dbReference type="InterPro" id="IPR009430">
    <property type="entry name" value="GvpL/GvpF"/>
</dbReference>
<evidence type="ECO:0000256" key="1">
    <source>
        <dbReference type="ARBA" id="ARBA00022987"/>
    </source>
</evidence>
<keyword evidence="1" id="KW-0304">Gas vesicle</keyword>
<comment type="similarity">
    <text evidence="3">Belongs to the gas vesicle GvpF/GvpL family.</text>
</comment>
<dbReference type="PANTHER" id="PTHR36852">
    <property type="entry name" value="PROTEIN GVPL 2"/>
    <property type="match status" value="1"/>
</dbReference>
<comment type="subcellular location">
    <subcellularLocation>
        <location evidence="2">Gas vesicle</location>
    </subcellularLocation>
</comment>
<protein>
    <submittedName>
        <fullName evidence="4">GvpL/GvpF family gas vesicle protein</fullName>
    </submittedName>
</protein>
<dbReference type="RefSeq" id="WP_326837480.1">
    <property type="nucleotide sequence ID" value="NZ_CP142149.1"/>
</dbReference>
<gene>
    <name evidence="4" type="ORF">VSH64_21760</name>
</gene>
<evidence type="ECO:0000313" key="4">
    <source>
        <dbReference type="EMBL" id="WSE34672.1"/>
    </source>
</evidence>
<evidence type="ECO:0000313" key="5">
    <source>
        <dbReference type="Proteomes" id="UP001330812"/>
    </source>
</evidence>
<dbReference type="Proteomes" id="UP001330812">
    <property type="component" value="Chromosome"/>
</dbReference>
<dbReference type="Pfam" id="PF06386">
    <property type="entry name" value="GvpL_GvpF"/>
    <property type="match status" value="1"/>
</dbReference>
<proteinExistence type="inferred from homology"/>
<dbReference type="PANTHER" id="PTHR36852:SF1">
    <property type="entry name" value="PROTEIN GVPL 2"/>
    <property type="match status" value="1"/>
</dbReference>
<organism evidence="4 5">
    <name type="scientific">Amycolatopsis rhabdoformis</name>
    <dbReference type="NCBI Taxonomy" id="1448059"/>
    <lineage>
        <taxon>Bacteria</taxon>
        <taxon>Bacillati</taxon>
        <taxon>Actinomycetota</taxon>
        <taxon>Actinomycetes</taxon>
        <taxon>Pseudonocardiales</taxon>
        <taxon>Pseudonocardiaceae</taxon>
        <taxon>Amycolatopsis</taxon>
    </lineage>
</organism>
<name>A0ABZ1IK52_9PSEU</name>
<accession>A0ABZ1IK52</accession>
<evidence type="ECO:0000256" key="3">
    <source>
        <dbReference type="ARBA" id="ARBA00035643"/>
    </source>
</evidence>
<dbReference type="EMBL" id="CP142149">
    <property type="protein sequence ID" value="WSE34672.1"/>
    <property type="molecule type" value="Genomic_DNA"/>
</dbReference>
<sequence>MSTETEPRTEEETSGDTAVYVYGIVPSDVELDPETRGVGDPPAKVVTVQSGPLAALVSEIPQDTPLGRPEDLSAHAGLLDAAAAELPVLPLRFGAVVSDVDAVKEELLDANREDFSSALEQLEGKAEYLVRARYDEQAILREILAENDRMTQLVEAIRDKPEEATRNERMALGELISRSIEEKRAVDTQRAADALAELGVQLAARQPTHEEEAVHLAVLADVERQDELEDVVDELAEEWEGRVEMRLLGPLAAYDFVVTRTPE</sequence>
<evidence type="ECO:0000256" key="2">
    <source>
        <dbReference type="ARBA" id="ARBA00035108"/>
    </source>
</evidence>
<reference evidence="4 5" key="1">
    <citation type="journal article" date="2015" name="Int. J. Syst. Evol. Microbiol.">
        <title>Amycolatopsis rhabdoformis sp. nov., an actinomycete isolated from a tropical forest soil.</title>
        <authorList>
            <person name="Souza W.R."/>
            <person name="Silva R.E."/>
            <person name="Goodfellow M."/>
            <person name="Busarakam K."/>
            <person name="Figueiro F.S."/>
            <person name="Ferreira D."/>
            <person name="Rodrigues-Filho E."/>
            <person name="Moraes L.A.B."/>
            <person name="Zucchi T.D."/>
        </authorList>
    </citation>
    <scope>NUCLEOTIDE SEQUENCE [LARGE SCALE GENOMIC DNA]</scope>
    <source>
        <strain evidence="4 5">NCIMB 14900</strain>
    </source>
</reference>
<keyword evidence="5" id="KW-1185">Reference proteome</keyword>